<accession>J9PUN0</accession>
<gene>
    <name evidence="1" type="ORF">BCD7_0134</name>
</gene>
<reference evidence="1 2" key="1">
    <citation type="submission" date="2011-09" db="EMBL/GenBank/DDBJ databases">
        <title>Complete Genome Sequence of Bacillus cereus Bacteriophage BCD7.</title>
        <authorList>
            <person name="Lee J.-H."/>
            <person name="Shin H."/>
            <person name="Son B."/>
            <person name="Ryu S."/>
        </authorList>
    </citation>
    <scope>NUCLEOTIDE SEQUENCE [LARGE SCALE GENOMIC DNA]</scope>
</reference>
<proteinExistence type="predicted"/>
<dbReference type="KEGG" id="vg:14011653"/>
<keyword evidence="2" id="KW-1185">Reference proteome</keyword>
<protein>
    <submittedName>
        <fullName evidence="1">Uncharacterized protein</fullName>
    </submittedName>
</protein>
<sequence length="114" mass="12964">MNIKSLSTTEHAVLGMIGFHLLPVEDLDKENEFLEAFEVVFNQTLTVTDALGILEITNNFRKVEAEAKNHPNIKEIIEKLIENLPSENIKDIKFFYNVLEVEGKTCNDIVECAK</sequence>
<dbReference type="Proteomes" id="UP000006298">
    <property type="component" value="Segment"/>
</dbReference>
<name>J9PUN0_9CAUD</name>
<organism evidence="1 2">
    <name type="scientific">Bacillus phage BCD7</name>
    <dbReference type="NCBI Taxonomy" id="1136534"/>
    <lineage>
        <taxon>Viruses</taxon>
        <taxon>Duplodnaviria</taxon>
        <taxon>Heunggongvirae</taxon>
        <taxon>Uroviricota</taxon>
        <taxon>Caudoviricetes</taxon>
        <taxon>Becedseptimavirus</taxon>
        <taxon>Becedseptimavirus BCD7</taxon>
    </lineage>
</organism>
<evidence type="ECO:0000313" key="2">
    <source>
        <dbReference type="Proteomes" id="UP000006298"/>
    </source>
</evidence>
<dbReference type="RefSeq" id="YP_007005985.1">
    <property type="nucleotide sequence ID" value="NC_019515.1"/>
</dbReference>
<dbReference type="EMBL" id="JN712910">
    <property type="protein sequence ID" value="AEZ50581.1"/>
    <property type="molecule type" value="Genomic_DNA"/>
</dbReference>
<evidence type="ECO:0000313" key="1">
    <source>
        <dbReference type="EMBL" id="AEZ50581.1"/>
    </source>
</evidence>
<dbReference type="GeneID" id="14011653"/>